<protein>
    <recommendedName>
        <fullName evidence="2">CN hydrolase domain-containing protein</fullName>
    </recommendedName>
</protein>
<sequence>MTKKNLVKIALGQFESDQGNPSVNLNKMIDMINRAAAENADLIVFPELAYTGYFCKSLELQKLAEPQDGPFVQTLCRVAKEKKIHIIAGYAESCEIPGRIYNSAIFIDDNGLVIENMRKVYAWGQEKLKFREGNRFPVVDTKFGKVGMLICYDVEYPEPSRIEALKGAQIIVDCSVWSIDPAEHRWHVDLQANALFNLLFTVGCNTVGNNVCGSSMIVGPDGKERVVASRTGEELLIHEIDLNEIVEIRSRIPYMNDFKESTFSMDALKRF</sequence>
<dbReference type="SUPFAM" id="SSF56317">
    <property type="entry name" value="Carbon-nitrogen hydrolase"/>
    <property type="match status" value="1"/>
</dbReference>
<dbReference type="EMBL" id="JAGZCZ010000013">
    <property type="protein sequence ID" value="MBS5520517.1"/>
    <property type="molecule type" value="Genomic_DNA"/>
</dbReference>
<evidence type="ECO:0000256" key="1">
    <source>
        <dbReference type="ARBA" id="ARBA00022801"/>
    </source>
</evidence>
<gene>
    <name evidence="3" type="ORF">KHX13_09460</name>
</gene>
<dbReference type="Pfam" id="PF00795">
    <property type="entry name" value="CN_hydrolase"/>
    <property type="match status" value="1"/>
</dbReference>
<dbReference type="Gene3D" id="3.60.110.10">
    <property type="entry name" value="Carbon-nitrogen hydrolase"/>
    <property type="match status" value="1"/>
</dbReference>
<dbReference type="Proteomes" id="UP000754226">
    <property type="component" value="Unassembled WGS sequence"/>
</dbReference>
<dbReference type="InterPro" id="IPR050345">
    <property type="entry name" value="Aliph_Amidase/BUP"/>
</dbReference>
<evidence type="ECO:0000259" key="2">
    <source>
        <dbReference type="PROSITE" id="PS50263"/>
    </source>
</evidence>
<dbReference type="PANTHER" id="PTHR43674">
    <property type="entry name" value="NITRILASE C965.09-RELATED"/>
    <property type="match status" value="1"/>
</dbReference>
<feature type="domain" description="CN hydrolase" evidence="2">
    <location>
        <begin position="7"/>
        <end position="242"/>
    </location>
</feature>
<dbReference type="GO" id="GO:0016811">
    <property type="term" value="F:hydrolase activity, acting on carbon-nitrogen (but not peptide) bonds, in linear amides"/>
    <property type="evidence" value="ECO:0007669"/>
    <property type="project" value="TreeGrafter"/>
</dbReference>
<organism evidence="3 4">
    <name type="scientific">Acidaminococcus intestini</name>
    <dbReference type="NCBI Taxonomy" id="187327"/>
    <lineage>
        <taxon>Bacteria</taxon>
        <taxon>Bacillati</taxon>
        <taxon>Bacillota</taxon>
        <taxon>Negativicutes</taxon>
        <taxon>Acidaminococcales</taxon>
        <taxon>Acidaminococcaceae</taxon>
        <taxon>Acidaminococcus</taxon>
    </lineage>
</organism>
<dbReference type="AlphaFoldDB" id="A0A943EME1"/>
<dbReference type="InterPro" id="IPR003010">
    <property type="entry name" value="C-N_Hydrolase"/>
</dbReference>
<proteinExistence type="predicted"/>
<evidence type="ECO:0000313" key="4">
    <source>
        <dbReference type="Proteomes" id="UP000754226"/>
    </source>
</evidence>
<comment type="caution">
    <text evidence="3">The sequence shown here is derived from an EMBL/GenBank/DDBJ whole genome shotgun (WGS) entry which is preliminary data.</text>
</comment>
<dbReference type="PROSITE" id="PS50263">
    <property type="entry name" value="CN_HYDROLASE"/>
    <property type="match status" value="1"/>
</dbReference>
<keyword evidence="1" id="KW-0378">Hydrolase</keyword>
<reference evidence="3" key="1">
    <citation type="submission" date="2021-02" db="EMBL/GenBank/DDBJ databases">
        <title>Infant gut strain persistence is associated with maternal origin, phylogeny, and functional potential including surface adhesion and iron acquisition.</title>
        <authorList>
            <person name="Lou Y.C."/>
        </authorList>
    </citation>
    <scope>NUCLEOTIDE SEQUENCE</scope>
    <source>
        <strain evidence="3">L3_106_000M1_dasL3_106_000M1_concoct_15</strain>
    </source>
</reference>
<accession>A0A943EME1</accession>
<evidence type="ECO:0000313" key="3">
    <source>
        <dbReference type="EMBL" id="MBS5520517.1"/>
    </source>
</evidence>
<name>A0A943EME1_9FIRM</name>
<dbReference type="InterPro" id="IPR036526">
    <property type="entry name" value="C-N_Hydrolase_sf"/>
</dbReference>
<dbReference type="PANTHER" id="PTHR43674:SF16">
    <property type="entry name" value="CARBON-NITROGEN FAMILY, PUTATIVE (AFU_ORTHOLOGUE AFUA_5G02350)-RELATED"/>
    <property type="match status" value="1"/>
</dbReference>